<organism evidence="7 8">
    <name type="scientific">SAR86 cluster bacterium SAR86E</name>
    <dbReference type="NCBI Taxonomy" id="1208365"/>
    <lineage>
        <taxon>Bacteria</taxon>
        <taxon>Pseudomonadati</taxon>
        <taxon>Pseudomonadota</taxon>
        <taxon>Gammaproteobacteria</taxon>
        <taxon>SAR86 cluster</taxon>
    </lineage>
</organism>
<reference evidence="7 8" key="1">
    <citation type="submission" date="2012-09" db="EMBL/GenBank/DDBJ databases">
        <authorList>
            <person name="Dupont C.L."/>
            <person name="Rusch D.B."/>
            <person name="Lombardo M.-J."/>
            <person name="Novotny M."/>
            <person name="Yee-Greenbaum J."/>
            <person name="Laskin R."/>
        </authorList>
    </citation>
    <scope>NUCLEOTIDE SEQUENCE [LARGE SCALE GENOMIC DNA]</scope>
    <source>
        <strain evidence="7">SAR86E</strain>
    </source>
</reference>
<keyword evidence="1" id="KW-0444">Lipid biosynthesis</keyword>
<dbReference type="InterPro" id="IPR029098">
    <property type="entry name" value="Acetyltransf_C"/>
</dbReference>
<dbReference type="PIRSF" id="PIRSF000456">
    <property type="entry name" value="UDP-GlcNAc_acltr"/>
    <property type="match status" value="1"/>
</dbReference>
<dbReference type="GO" id="GO:0009245">
    <property type="term" value="P:lipid A biosynthetic process"/>
    <property type="evidence" value="ECO:0007669"/>
    <property type="project" value="UniProtKB-KW"/>
</dbReference>
<dbReference type="PANTHER" id="PTHR43480">
    <property type="entry name" value="ACYL-[ACYL-CARRIER-PROTEIN]--UDP-N-ACETYLGLUCOSAMINE O-ACYLTRANSFERASE"/>
    <property type="match status" value="1"/>
</dbReference>
<dbReference type="EC" id="2.3.1.129" evidence="7"/>
<keyword evidence="4" id="KW-0443">Lipid metabolism</keyword>
<dbReference type="Proteomes" id="UP000010310">
    <property type="component" value="Unassembled WGS sequence"/>
</dbReference>
<evidence type="ECO:0000256" key="3">
    <source>
        <dbReference type="ARBA" id="ARBA00022679"/>
    </source>
</evidence>
<dbReference type="PANTHER" id="PTHR43480:SF1">
    <property type="entry name" value="ACYL-[ACYL-CARRIER-PROTEIN]--UDP-N-ACETYLGLUCOSAMINE O-ACYLTRANSFERASE, MITOCHONDRIAL-RELATED"/>
    <property type="match status" value="1"/>
</dbReference>
<gene>
    <name evidence="7" type="primary">lpxA</name>
    <name evidence="7" type="ORF">B273_1218</name>
</gene>
<feature type="domain" description="UDP N-acetylglucosamine O-acyltransferase C-terminal" evidence="6">
    <location>
        <begin position="171"/>
        <end position="252"/>
    </location>
</feature>
<dbReference type="InterPro" id="IPR037157">
    <property type="entry name" value="Acetyltransf_C_sf"/>
</dbReference>
<dbReference type="InterPro" id="IPR010137">
    <property type="entry name" value="Lipid_A_LpxA"/>
</dbReference>
<keyword evidence="5 7" id="KW-0012">Acyltransferase</keyword>
<dbReference type="EMBL" id="AMWX01000008">
    <property type="protein sequence ID" value="EKO36468.1"/>
    <property type="molecule type" value="Genomic_DNA"/>
</dbReference>
<evidence type="ECO:0000256" key="2">
    <source>
        <dbReference type="ARBA" id="ARBA00022556"/>
    </source>
</evidence>
<dbReference type="PATRIC" id="fig|1208365.4.peg.798"/>
<proteinExistence type="predicted"/>
<dbReference type="STRING" id="1208365.B273_1218"/>
<evidence type="ECO:0000313" key="7">
    <source>
        <dbReference type="EMBL" id="EKO36468.1"/>
    </source>
</evidence>
<comment type="caution">
    <text evidence="7">The sequence shown here is derived from an EMBL/GenBank/DDBJ whole genome shotgun (WGS) entry which is preliminary data.</text>
</comment>
<evidence type="ECO:0000256" key="1">
    <source>
        <dbReference type="ARBA" id="ARBA00022516"/>
    </source>
</evidence>
<dbReference type="CDD" id="cd03351">
    <property type="entry name" value="LbH_UDP-GlcNAc_AT"/>
    <property type="match status" value="1"/>
</dbReference>
<evidence type="ECO:0000256" key="5">
    <source>
        <dbReference type="ARBA" id="ARBA00023315"/>
    </source>
</evidence>
<dbReference type="InterPro" id="IPR001451">
    <property type="entry name" value="Hexapep"/>
</dbReference>
<keyword evidence="2" id="KW-0441">Lipid A biosynthesis</keyword>
<dbReference type="GO" id="GO:0016020">
    <property type="term" value="C:membrane"/>
    <property type="evidence" value="ECO:0007669"/>
    <property type="project" value="GOC"/>
</dbReference>
<dbReference type="Pfam" id="PF00132">
    <property type="entry name" value="Hexapep"/>
    <property type="match status" value="2"/>
</dbReference>
<dbReference type="Gene3D" id="2.160.10.10">
    <property type="entry name" value="Hexapeptide repeat proteins"/>
    <property type="match status" value="1"/>
</dbReference>
<dbReference type="InterPro" id="IPR011004">
    <property type="entry name" value="Trimer_LpxA-like_sf"/>
</dbReference>
<dbReference type="GO" id="GO:0008780">
    <property type="term" value="F:acyl-[acyl-carrier-protein]-UDP-N-acetylglucosamine O-acyltransferase activity"/>
    <property type="evidence" value="ECO:0007669"/>
    <property type="project" value="UniProtKB-EC"/>
</dbReference>
<dbReference type="NCBIfam" id="TIGR01852">
    <property type="entry name" value="lipid_A_lpxA"/>
    <property type="match status" value="1"/>
</dbReference>
<sequence length="254" mass="27696">MNSVIDSSAKIDDSVKIGPFCVIGPDVEIGPNCVLHSHVVIKGPSKIGEGNIFYQFSTIGEDTPDKKYNKEKTTLEIGNNNIFREGVTVHRGTVQDKSHTFIGSSNLFMAYSHIAHDCVVGNNNIFANTAGLAGHVVVGNNVTLGAVTLVHQFCSLGDYSFTGLNTLITMDVPAFVKVAANPARPIGLNTIGMERNNFDSDTINLIKKAYRIIYRKGYSLEDAINQLYSLNQDNNPALTSFITSIERSERGLLR</sequence>
<dbReference type="Gene3D" id="1.20.1180.10">
    <property type="entry name" value="Udp N-acetylglucosamine O-acyltransferase, C-terminal domain"/>
    <property type="match status" value="1"/>
</dbReference>
<keyword evidence="8" id="KW-1185">Reference proteome</keyword>
<dbReference type="SUPFAM" id="SSF51161">
    <property type="entry name" value="Trimeric LpxA-like enzymes"/>
    <property type="match status" value="1"/>
</dbReference>
<protein>
    <submittedName>
        <fullName evidence="7">Acyl-[acyl-carrier-protein]-UDP-N-acetylglucosamine O-acyltransferase</fullName>
        <ecNumber evidence="7">2.3.1.129</ecNumber>
    </submittedName>
</protein>
<keyword evidence="3 7" id="KW-0808">Transferase</keyword>
<evidence type="ECO:0000256" key="4">
    <source>
        <dbReference type="ARBA" id="ARBA00023098"/>
    </source>
</evidence>
<evidence type="ECO:0000259" key="6">
    <source>
        <dbReference type="Pfam" id="PF13720"/>
    </source>
</evidence>
<evidence type="ECO:0000313" key="8">
    <source>
        <dbReference type="Proteomes" id="UP000010310"/>
    </source>
</evidence>
<accession>K6H1P8</accession>
<name>K6H1P8_9GAMM</name>
<dbReference type="AlphaFoldDB" id="K6H1P8"/>
<dbReference type="NCBIfam" id="NF003657">
    <property type="entry name" value="PRK05289.1"/>
    <property type="match status" value="1"/>
</dbReference>
<dbReference type="Pfam" id="PF13720">
    <property type="entry name" value="Acetyltransf_11"/>
    <property type="match status" value="1"/>
</dbReference>